<name>A0ABV2YPK0_9ACTN</name>
<accession>A0ABV2YPK0</accession>
<dbReference type="RefSeq" id="WP_359292184.1">
    <property type="nucleotide sequence ID" value="NZ_JBEZUR010000063.1"/>
</dbReference>
<protein>
    <submittedName>
        <fullName evidence="2">Uncharacterized protein</fullName>
    </submittedName>
</protein>
<feature type="non-terminal residue" evidence="2">
    <location>
        <position position="1"/>
    </location>
</feature>
<feature type="compositionally biased region" description="Basic residues" evidence="1">
    <location>
        <begin position="17"/>
        <end position="36"/>
    </location>
</feature>
<dbReference type="EMBL" id="JBEZUR010000063">
    <property type="protein sequence ID" value="MEU3557626.1"/>
    <property type="molecule type" value="Genomic_DNA"/>
</dbReference>
<dbReference type="Proteomes" id="UP001550850">
    <property type="component" value="Unassembled WGS sequence"/>
</dbReference>
<evidence type="ECO:0000256" key="1">
    <source>
        <dbReference type="SAM" id="MobiDB-lite"/>
    </source>
</evidence>
<sequence length="72" mass="7617">DHHLGVERAAAPGGVRRPARASRRRPRGPWGRRRSRPGPATPFAADPPRGTPAPAESGTNGIARLGHEPTIT</sequence>
<organism evidence="2 3">
    <name type="scientific">Streptomyces fragilis</name>
    <dbReference type="NCBI Taxonomy" id="67301"/>
    <lineage>
        <taxon>Bacteria</taxon>
        <taxon>Bacillati</taxon>
        <taxon>Actinomycetota</taxon>
        <taxon>Actinomycetes</taxon>
        <taxon>Kitasatosporales</taxon>
        <taxon>Streptomycetaceae</taxon>
        <taxon>Streptomyces</taxon>
    </lineage>
</organism>
<evidence type="ECO:0000313" key="3">
    <source>
        <dbReference type="Proteomes" id="UP001550850"/>
    </source>
</evidence>
<gene>
    <name evidence="2" type="ORF">AB0E65_25960</name>
</gene>
<comment type="caution">
    <text evidence="2">The sequence shown here is derived from an EMBL/GenBank/DDBJ whole genome shotgun (WGS) entry which is preliminary data.</text>
</comment>
<keyword evidence="3" id="KW-1185">Reference proteome</keyword>
<reference evidence="2 3" key="1">
    <citation type="submission" date="2024-06" db="EMBL/GenBank/DDBJ databases">
        <title>The Natural Products Discovery Center: Release of the First 8490 Sequenced Strains for Exploring Actinobacteria Biosynthetic Diversity.</title>
        <authorList>
            <person name="Kalkreuter E."/>
            <person name="Kautsar S.A."/>
            <person name="Yang D."/>
            <person name="Bader C.D."/>
            <person name="Teijaro C.N."/>
            <person name="Fluegel L."/>
            <person name="Davis C.M."/>
            <person name="Simpson J.R."/>
            <person name="Lauterbach L."/>
            <person name="Steele A.D."/>
            <person name="Gui C."/>
            <person name="Meng S."/>
            <person name="Li G."/>
            <person name="Viehrig K."/>
            <person name="Ye F."/>
            <person name="Su P."/>
            <person name="Kiefer A.F."/>
            <person name="Nichols A."/>
            <person name="Cepeda A.J."/>
            <person name="Yan W."/>
            <person name="Fan B."/>
            <person name="Jiang Y."/>
            <person name="Adhikari A."/>
            <person name="Zheng C.-J."/>
            <person name="Schuster L."/>
            <person name="Cowan T.M."/>
            <person name="Smanski M.J."/>
            <person name="Chevrette M.G."/>
            <person name="De Carvalho L.P.S."/>
            <person name="Shen B."/>
        </authorList>
    </citation>
    <scope>NUCLEOTIDE SEQUENCE [LARGE SCALE GENOMIC DNA]</scope>
    <source>
        <strain evidence="2 3">NPDC038104</strain>
    </source>
</reference>
<feature type="region of interest" description="Disordered" evidence="1">
    <location>
        <begin position="1"/>
        <end position="72"/>
    </location>
</feature>
<proteinExistence type="predicted"/>
<feature type="compositionally biased region" description="Low complexity" evidence="1">
    <location>
        <begin position="7"/>
        <end position="16"/>
    </location>
</feature>
<evidence type="ECO:0000313" key="2">
    <source>
        <dbReference type="EMBL" id="MEU3557626.1"/>
    </source>
</evidence>